<dbReference type="Pfam" id="PF01557">
    <property type="entry name" value="FAA_hydrolase"/>
    <property type="match status" value="1"/>
</dbReference>
<dbReference type="Pfam" id="PF03737">
    <property type="entry name" value="RraA-like"/>
    <property type="match status" value="1"/>
</dbReference>
<sequence length="545" mass="57820">MEHPLGLAPGKIIAVHLNYRSRAAERGRTPAVPSYFLKPASSLSWSGRPVVRPAGCELLAFEGEIAIIIGARAHRVPRHRALGHVAGYTAANDFGVYDFKHADLGSNLRAKGQDGYTPVGPAILETADPSGLWLRTYVNGELAQEACTDELLFGFDLLIADLSRLMTLEPGDIILAGTPAGSTVVRPGDVVEVELEGAGRLRNQVVADSRDLGDFGVQPRVTDEVRAAAYGSAPVPGSAPAVAGPDPATGPAPATDSAPADGEGGPAGLDEPTLTALRSVSTATLSSQLRKRGIDHHFIEGVRPARPDLRMVGVARTLRYLPLREDVFEEIGGGMNAQKRTVEEIRPGEVLVIEARGERGAGTLGDILALRALRRGAAGVVTDGGLRDSPSFAGLGLPAYFAVAHAAVLGRRHVPMDSQIPVACGGVLVMPGDVLVGDAEGVVVIPPRLAAEVARDAARQEAEERFIYERVDEGASVDGLYPMNRVWREAYEERERAMTPATVRPPREHRGRAPEPRAPGRVPAPDRTLHTVEAQPSPVRQGVIE</sequence>
<feature type="binding site" evidence="2">
    <location>
        <position position="387"/>
    </location>
    <ligand>
        <name>substrate</name>
    </ligand>
</feature>
<dbReference type="SUPFAM" id="SSF56529">
    <property type="entry name" value="FAH"/>
    <property type="match status" value="1"/>
</dbReference>
<keyword evidence="5" id="KW-0413">Isomerase</keyword>
<dbReference type="PANTHER" id="PTHR11820:SF112">
    <property type="entry name" value="FUMARYLACETOACETATE HYDROLASE FAMILY PROTEIN (AFU_ORTHOLOGUE AFUA_1G02370)-RELATED"/>
    <property type="match status" value="1"/>
</dbReference>
<feature type="compositionally biased region" description="Low complexity" evidence="3">
    <location>
        <begin position="232"/>
        <end position="261"/>
    </location>
</feature>
<evidence type="ECO:0000313" key="5">
    <source>
        <dbReference type="EMBL" id="ACZ90203.1"/>
    </source>
</evidence>
<dbReference type="InterPro" id="IPR036663">
    <property type="entry name" value="Fumarylacetoacetase_C_sf"/>
</dbReference>
<dbReference type="Gene3D" id="3.90.850.10">
    <property type="entry name" value="Fumarylacetoacetase-like, C-terminal domain"/>
    <property type="match status" value="1"/>
</dbReference>
<dbReference type="InterPro" id="IPR005493">
    <property type="entry name" value="RraA/RraA-like"/>
</dbReference>
<dbReference type="AlphaFoldDB" id="D2BFP2"/>
<dbReference type="InterPro" id="IPR036704">
    <property type="entry name" value="RraA/RraA-like_sf"/>
</dbReference>
<dbReference type="GO" id="GO:0008704">
    <property type="term" value="F:5-carboxymethyl-2-hydroxymuconate delta-isomerase activity"/>
    <property type="evidence" value="ECO:0007669"/>
    <property type="project" value="UniProtKB-EC"/>
</dbReference>
<dbReference type="RefSeq" id="WP_012893933.1">
    <property type="nucleotide sequence ID" value="NC_013595.1"/>
</dbReference>
<keyword evidence="6" id="KW-1185">Reference proteome</keyword>
<keyword evidence="2" id="KW-0460">Magnesium</keyword>
<feature type="compositionally biased region" description="Basic and acidic residues" evidence="3">
    <location>
        <begin position="505"/>
        <end position="515"/>
    </location>
</feature>
<proteinExistence type="predicted"/>
<dbReference type="HOGENOM" id="CLU_602333_0_0_11"/>
<dbReference type="CDD" id="cd16841">
    <property type="entry name" value="RraA_family"/>
    <property type="match status" value="1"/>
</dbReference>
<dbReference type="PANTHER" id="PTHR11820">
    <property type="entry name" value="ACYLPYRUVASE"/>
    <property type="match status" value="1"/>
</dbReference>
<keyword evidence="1 2" id="KW-0479">Metal-binding</keyword>
<dbReference type="InterPro" id="IPR011234">
    <property type="entry name" value="Fumarylacetoacetase-like_C"/>
</dbReference>
<accession>D2BFP2</accession>
<feature type="binding site" evidence="2">
    <location>
        <begin position="365"/>
        <end position="368"/>
    </location>
    <ligand>
        <name>substrate</name>
    </ligand>
</feature>
<feature type="domain" description="Fumarylacetoacetase-like C-terminal" evidence="4">
    <location>
        <begin position="11"/>
        <end position="206"/>
    </location>
</feature>
<feature type="region of interest" description="Disordered" evidence="3">
    <location>
        <begin position="495"/>
        <end position="545"/>
    </location>
</feature>
<dbReference type="NCBIfam" id="NF006093">
    <property type="entry name" value="PRK08245.1"/>
    <property type="match status" value="1"/>
</dbReference>
<dbReference type="EMBL" id="CP001814">
    <property type="protein sequence ID" value="ACZ90203.1"/>
    <property type="molecule type" value="Genomic_DNA"/>
</dbReference>
<dbReference type="STRING" id="479432.Sros_7522"/>
<evidence type="ECO:0000256" key="1">
    <source>
        <dbReference type="ARBA" id="ARBA00022723"/>
    </source>
</evidence>
<dbReference type="eggNOG" id="COG0684">
    <property type="taxonomic scope" value="Bacteria"/>
</dbReference>
<dbReference type="Proteomes" id="UP000002029">
    <property type="component" value="Chromosome"/>
</dbReference>
<dbReference type="OrthoDB" id="9805307at2"/>
<dbReference type="GO" id="GO:0046872">
    <property type="term" value="F:metal ion binding"/>
    <property type="evidence" value="ECO:0007669"/>
    <property type="project" value="UniProtKB-KW"/>
</dbReference>
<evidence type="ECO:0000313" key="6">
    <source>
        <dbReference type="Proteomes" id="UP000002029"/>
    </source>
</evidence>
<reference evidence="5 6" key="1">
    <citation type="journal article" date="2010" name="Stand. Genomic Sci.">
        <title>Complete genome sequence of Streptosporangium roseum type strain (NI 9100).</title>
        <authorList>
            <person name="Nolan M."/>
            <person name="Sikorski J."/>
            <person name="Jando M."/>
            <person name="Lucas S."/>
            <person name="Lapidus A."/>
            <person name="Glavina Del Rio T."/>
            <person name="Chen F."/>
            <person name="Tice H."/>
            <person name="Pitluck S."/>
            <person name="Cheng J.F."/>
            <person name="Chertkov O."/>
            <person name="Sims D."/>
            <person name="Meincke L."/>
            <person name="Brettin T."/>
            <person name="Han C."/>
            <person name="Detter J.C."/>
            <person name="Bruce D."/>
            <person name="Goodwin L."/>
            <person name="Land M."/>
            <person name="Hauser L."/>
            <person name="Chang Y.J."/>
            <person name="Jeffries C.D."/>
            <person name="Ivanova N."/>
            <person name="Mavromatis K."/>
            <person name="Mikhailova N."/>
            <person name="Chen A."/>
            <person name="Palaniappan K."/>
            <person name="Chain P."/>
            <person name="Rohde M."/>
            <person name="Goker M."/>
            <person name="Bristow J."/>
            <person name="Eisen J.A."/>
            <person name="Markowitz V."/>
            <person name="Hugenholtz P."/>
            <person name="Kyrpides N.C."/>
            <person name="Klenk H.P."/>
        </authorList>
    </citation>
    <scope>NUCLEOTIDE SEQUENCE [LARGE SCALE GENOMIC DNA]</scope>
    <source>
        <strain evidence="6">ATCC 12428 / DSM 43021 / JCM 3005 / NI 9100</strain>
    </source>
</reference>
<comment type="cofactor">
    <cofactor evidence="2">
        <name>Mg(2+)</name>
        <dbReference type="ChEBI" id="CHEBI:18420"/>
    </cofactor>
</comment>
<feature type="binding site" evidence="2">
    <location>
        <position position="388"/>
    </location>
    <ligand>
        <name>Mg(2+)</name>
        <dbReference type="ChEBI" id="CHEBI:18420"/>
    </ligand>
</feature>
<evidence type="ECO:0000259" key="4">
    <source>
        <dbReference type="Pfam" id="PF01557"/>
    </source>
</evidence>
<gene>
    <name evidence="5" type="ordered locus">Sros_7522</name>
</gene>
<evidence type="ECO:0000256" key="2">
    <source>
        <dbReference type="PIRSR" id="PIRSR605493-1"/>
    </source>
</evidence>
<organism evidence="5 6">
    <name type="scientific">Streptosporangium roseum (strain ATCC 12428 / DSM 43021 / JCM 3005 / KCTC 9067 / NCIMB 10171 / NRRL 2505 / NI 9100)</name>
    <dbReference type="NCBI Taxonomy" id="479432"/>
    <lineage>
        <taxon>Bacteria</taxon>
        <taxon>Bacillati</taxon>
        <taxon>Actinomycetota</taxon>
        <taxon>Actinomycetes</taxon>
        <taxon>Streptosporangiales</taxon>
        <taxon>Streptosporangiaceae</taxon>
        <taxon>Streptosporangium</taxon>
    </lineage>
</organism>
<dbReference type="KEGG" id="sro:Sros_7522"/>
<dbReference type="Gene3D" id="3.50.30.40">
    <property type="entry name" value="Ribonuclease E inhibitor RraA/RraA-like"/>
    <property type="match status" value="1"/>
</dbReference>
<dbReference type="EC" id="5.3.3.10" evidence="5"/>
<protein>
    <submittedName>
        <fullName evidence="5">5-carboxymethyl-2-hydroxymuconateDelta-isomerase</fullName>
        <ecNumber evidence="5">5.3.3.10</ecNumber>
    </submittedName>
</protein>
<dbReference type="eggNOG" id="COG0179">
    <property type="taxonomic scope" value="Bacteria"/>
</dbReference>
<evidence type="ECO:0000256" key="3">
    <source>
        <dbReference type="SAM" id="MobiDB-lite"/>
    </source>
</evidence>
<feature type="region of interest" description="Disordered" evidence="3">
    <location>
        <begin position="232"/>
        <end position="272"/>
    </location>
</feature>
<dbReference type="SUPFAM" id="SSF89562">
    <property type="entry name" value="RraA-like"/>
    <property type="match status" value="1"/>
</dbReference>
<dbReference type="NCBIfam" id="NF009399">
    <property type="entry name" value="PRK12764.1"/>
    <property type="match status" value="1"/>
</dbReference>
<name>D2BFP2_STRRD</name>